<protein>
    <submittedName>
        <fullName evidence="1">Uncharacterized protein</fullName>
    </submittedName>
</protein>
<name>A0AAD1UII4_EUPCR</name>
<gene>
    <name evidence="1" type="ORF">ECRASSUSDP1_LOCUS11379</name>
</gene>
<dbReference type="AlphaFoldDB" id="A0AAD1UII4"/>
<comment type="caution">
    <text evidence="1">The sequence shown here is derived from an EMBL/GenBank/DDBJ whole genome shotgun (WGS) entry which is preliminary data.</text>
</comment>
<keyword evidence="2" id="KW-1185">Reference proteome</keyword>
<proteinExistence type="predicted"/>
<accession>A0AAD1UII4</accession>
<dbReference type="EMBL" id="CAMPGE010011234">
    <property type="protein sequence ID" value="CAI2370071.1"/>
    <property type="molecule type" value="Genomic_DNA"/>
</dbReference>
<sequence length="268" mass="31263">MEPIPSSTEDTSLKNRSLELTEYVKSKEQDFKRCCDLYFNTHNRGLKRSPLYPSIILKDDNTRFILRVLQVNDSNFIWKLRYFKLFNLGRMELYQAEAKPKNIFSFLENSFPEQVNNFMFSSGLQENLGKLECFNCILKISPRICKSVYFDQFIINYHQLKRLISSYKHVRIFTLGCCKLSVPAIADFSKALRHTQIEELRFYDSGDTNYYNWKEYPDQVNNLIKGLGSSPDLRLTLKMVNITGSGISKKVVRKILKESGFGKVNVHS</sequence>
<dbReference type="Proteomes" id="UP001295684">
    <property type="component" value="Unassembled WGS sequence"/>
</dbReference>
<evidence type="ECO:0000313" key="2">
    <source>
        <dbReference type="Proteomes" id="UP001295684"/>
    </source>
</evidence>
<reference evidence="1" key="1">
    <citation type="submission" date="2023-07" db="EMBL/GenBank/DDBJ databases">
        <authorList>
            <consortium name="AG Swart"/>
            <person name="Singh M."/>
            <person name="Singh A."/>
            <person name="Seah K."/>
            <person name="Emmerich C."/>
        </authorList>
    </citation>
    <scope>NUCLEOTIDE SEQUENCE</scope>
    <source>
        <strain evidence="1">DP1</strain>
    </source>
</reference>
<evidence type="ECO:0000313" key="1">
    <source>
        <dbReference type="EMBL" id="CAI2370071.1"/>
    </source>
</evidence>
<organism evidence="1 2">
    <name type="scientific">Euplotes crassus</name>
    <dbReference type="NCBI Taxonomy" id="5936"/>
    <lineage>
        <taxon>Eukaryota</taxon>
        <taxon>Sar</taxon>
        <taxon>Alveolata</taxon>
        <taxon>Ciliophora</taxon>
        <taxon>Intramacronucleata</taxon>
        <taxon>Spirotrichea</taxon>
        <taxon>Hypotrichia</taxon>
        <taxon>Euplotida</taxon>
        <taxon>Euplotidae</taxon>
        <taxon>Moneuplotes</taxon>
    </lineage>
</organism>